<keyword evidence="1" id="KW-0812">Transmembrane</keyword>
<dbReference type="AlphaFoldDB" id="A0A0P6YRF4"/>
<evidence type="ECO:0000313" key="3">
    <source>
        <dbReference type="Proteomes" id="UP000050501"/>
    </source>
</evidence>
<comment type="caution">
    <text evidence="2">The sequence shown here is derived from an EMBL/GenBank/DDBJ whole genome shotgun (WGS) entry which is preliminary data.</text>
</comment>
<protein>
    <recommendedName>
        <fullName evidence="4">Mechanosensitive ion channel protein MscS</fullName>
    </recommendedName>
</protein>
<feature type="transmembrane region" description="Helical" evidence="1">
    <location>
        <begin position="62"/>
        <end position="80"/>
    </location>
</feature>
<keyword evidence="1" id="KW-0472">Membrane</keyword>
<organism evidence="2 3">
    <name type="scientific">Levilinea saccharolytica</name>
    <dbReference type="NCBI Taxonomy" id="229921"/>
    <lineage>
        <taxon>Bacteria</taxon>
        <taxon>Bacillati</taxon>
        <taxon>Chloroflexota</taxon>
        <taxon>Anaerolineae</taxon>
        <taxon>Anaerolineales</taxon>
        <taxon>Anaerolineaceae</taxon>
        <taxon>Levilinea</taxon>
    </lineage>
</organism>
<evidence type="ECO:0000313" key="2">
    <source>
        <dbReference type="EMBL" id="KPL85790.1"/>
    </source>
</evidence>
<gene>
    <name evidence="2" type="ORF">ADN01_05580</name>
</gene>
<feature type="transmembrane region" description="Helical" evidence="1">
    <location>
        <begin position="20"/>
        <end position="41"/>
    </location>
</feature>
<dbReference type="Proteomes" id="UP000050501">
    <property type="component" value="Unassembled WGS sequence"/>
</dbReference>
<sequence>MNWATLETWAVENPEMALGALLILSAAAFLFARNVIGRVLFYMAARTATKSDDILVRHLRPFRTAWLAPLLVVYAFAPFFPSLQT</sequence>
<evidence type="ECO:0000256" key="1">
    <source>
        <dbReference type="SAM" id="Phobius"/>
    </source>
</evidence>
<feature type="non-terminal residue" evidence="2">
    <location>
        <position position="85"/>
    </location>
</feature>
<evidence type="ECO:0008006" key="4">
    <source>
        <dbReference type="Google" id="ProtNLM"/>
    </source>
</evidence>
<dbReference type="STRING" id="229921.ADN01_05580"/>
<keyword evidence="3" id="KW-1185">Reference proteome</keyword>
<reference evidence="2 3" key="1">
    <citation type="submission" date="2015-07" db="EMBL/GenBank/DDBJ databases">
        <title>Genome sequence of Levilinea saccharolytica DSM 16555.</title>
        <authorList>
            <person name="Hemp J."/>
            <person name="Ward L.M."/>
            <person name="Pace L.A."/>
            <person name="Fischer W.W."/>
        </authorList>
    </citation>
    <scope>NUCLEOTIDE SEQUENCE [LARGE SCALE GENOMIC DNA]</scope>
    <source>
        <strain evidence="2 3">KIBI-1</strain>
    </source>
</reference>
<dbReference type="EMBL" id="LGCM01000023">
    <property type="protein sequence ID" value="KPL85790.1"/>
    <property type="molecule type" value="Genomic_DNA"/>
</dbReference>
<name>A0A0P6YRF4_9CHLR</name>
<keyword evidence="1" id="KW-1133">Transmembrane helix</keyword>
<accession>A0A0P6YRF4</accession>
<proteinExistence type="predicted"/>